<comment type="caution">
    <text evidence="2">The sequence shown here is derived from an EMBL/GenBank/DDBJ whole genome shotgun (WGS) entry which is preliminary data.</text>
</comment>
<name>A0A8T0PJ52_PANVG</name>
<evidence type="ECO:0000256" key="1">
    <source>
        <dbReference type="SAM" id="Phobius"/>
    </source>
</evidence>
<gene>
    <name evidence="2" type="ORF">PVAP13_8KG169600</name>
</gene>
<dbReference type="EMBL" id="CM029051">
    <property type="protein sequence ID" value="KAG2561630.1"/>
    <property type="molecule type" value="Genomic_DNA"/>
</dbReference>
<evidence type="ECO:0000313" key="3">
    <source>
        <dbReference type="Proteomes" id="UP000823388"/>
    </source>
</evidence>
<organism evidence="2 3">
    <name type="scientific">Panicum virgatum</name>
    <name type="common">Blackwell switchgrass</name>
    <dbReference type="NCBI Taxonomy" id="38727"/>
    <lineage>
        <taxon>Eukaryota</taxon>
        <taxon>Viridiplantae</taxon>
        <taxon>Streptophyta</taxon>
        <taxon>Embryophyta</taxon>
        <taxon>Tracheophyta</taxon>
        <taxon>Spermatophyta</taxon>
        <taxon>Magnoliopsida</taxon>
        <taxon>Liliopsida</taxon>
        <taxon>Poales</taxon>
        <taxon>Poaceae</taxon>
        <taxon>PACMAD clade</taxon>
        <taxon>Panicoideae</taxon>
        <taxon>Panicodae</taxon>
        <taxon>Paniceae</taxon>
        <taxon>Panicinae</taxon>
        <taxon>Panicum</taxon>
        <taxon>Panicum sect. Hiantes</taxon>
    </lineage>
</organism>
<accession>A0A8T0PJ52</accession>
<proteinExistence type="predicted"/>
<dbReference type="AlphaFoldDB" id="A0A8T0PJ52"/>
<evidence type="ECO:0000313" key="2">
    <source>
        <dbReference type="EMBL" id="KAG2561630.1"/>
    </source>
</evidence>
<keyword evidence="3" id="KW-1185">Reference proteome</keyword>
<protein>
    <submittedName>
        <fullName evidence="2">Uncharacterized protein</fullName>
    </submittedName>
</protein>
<keyword evidence="1" id="KW-0812">Transmembrane</keyword>
<dbReference type="Proteomes" id="UP000823388">
    <property type="component" value="Chromosome 8K"/>
</dbReference>
<feature type="transmembrane region" description="Helical" evidence="1">
    <location>
        <begin position="44"/>
        <end position="69"/>
    </location>
</feature>
<keyword evidence="1" id="KW-1133">Transmembrane helix</keyword>
<sequence>MRNGGQSIGFYKAGKFVAWLWCSMKNYGLPSAGANLSLWSILRVVFLPSVAFFFLSSCAILEMSTVIFSSSRVELRYGSAVVIYGLPHLLTYRLGWQLARRSSPQKRIITCQVFQNKIAKNLAPCFLQLLSFPMETIIKV</sequence>
<keyword evidence="1" id="KW-0472">Membrane</keyword>
<reference evidence="2 3" key="1">
    <citation type="submission" date="2020-05" db="EMBL/GenBank/DDBJ databases">
        <title>WGS assembly of Panicum virgatum.</title>
        <authorList>
            <person name="Lovell J.T."/>
            <person name="Jenkins J."/>
            <person name="Shu S."/>
            <person name="Juenger T.E."/>
            <person name="Schmutz J."/>
        </authorList>
    </citation>
    <scope>NUCLEOTIDE SEQUENCE [LARGE SCALE GENOMIC DNA]</scope>
    <source>
        <strain evidence="3">cv. AP13</strain>
    </source>
</reference>